<sequence>MASLLLLLLLLLLRRCLLLALCGTWVPVGGNVTDSQEVTHRIGGGPIDCGEYSNQVTPSGLCRLVATLPQVEEHRCPDMFRCTDEVSFWLHENEERKQQILALKETISELQEELRSHRHRVKVLELQNEEKNGLNSSLEHRLRELERRCSEAGTLLHLQASLIYDMQAQIRNLSMLVEKARRSPGCMVNVVRASPLLSAQEALHPGEPRRVAQHARSPTSLLQCSQIQ</sequence>
<evidence type="ECO:0000313" key="3">
    <source>
        <dbReference type="EMBL" id="KPP77252.1"/>
    </source>
</evidence>
<dbReference type="Proteomes" id="UP000034805">
    <property type="component" value="Unassembled WGS sequence"/>
</dbReference>
<feature type="chain" id="PRO_5006145557" evidence="2">
    <location>
        <begin position="21"/>
        <end position="228"/>
    </location>
</feature>
<evidence type="ECO:0000256" key="2">
    <source>
        <dbReference type="SAM" id="SignalP"/>
    </source>
</evidence>
<dbReference type="EMBL" id="JARO02000843">
    <property type="protein sequence ID" value="KPP77252.1"/>
    <property type="molecule type" value="Genomic_DNA"/>
</dbReference>
<reference evidence="3 4" key="1">
    <citation type="submission" date="2015-08" db="EMBL/GenBank/DDBJ databases">
        <title>The genome of the Asian arowana (Scleropages formosus).</title>
        <authorList>
            <person name="Tan M.H."/>
            <person name="Gan H.M."/>
            <person name="Croft L.J."/>
            <person name="Austin C.M."/>
        </authorList>
    </citation>
    <scope>NUCLEOTIDE SEQUENCE [LARGE SCALE GENOMIC DNA]</scope>
    <source>
        <strain evidence="3">Aro1</strain>
    </source>
</reference>
<keyword evidence="2" id="KW-0732">Signal</keyword>
<keyword evidence="1" id="KW-0175">Coiled coil</keyword>
<accession>A0A0P7XPK8</accession>
<name>A0A0P7XPK8_SCLFO</name>
<proteinExistence type="predicted"/>
<organism evidence="3 4">
    <name type="scientific">Scleropages formosus</name>
    <name type="common">Asian bonytongue</name>
    <name type="synonym">Osteoglossum formosum</name>
    <dbReference type="NCBI Taxonomy" id="113540"/>
    <lineage>
        <taxon>Eukaryota</taxon>
        <taxon>Metazoa</taxon>
        <taxon>Chordata</taxon>
        <taxon>Craniata</taxon>
        <taxon>Vertebrata</taxon>
        <taxon>Euteleostomi</taxon>
        <taxon>Actinopterygii</taxon>
        <taxon>Neopterygii</taxon>
        <taxon>Teleostei</taxon>
        <taxon>Osteoglossocephala</taxon>
        <taxon>Osteoglossomorpha</taxon>
        <taxon>Osteoglossiformes</taxon>
        <taxon>Osteoglossidae</taxon>
        <taxon>Scleropages</taxon>
    </lineage>
</organism>
<feature type="non-terminal residue" evidence="3">
    <location>
        <position position="228"/>
    </location>
</feature>
<protein>
    <submittedName>
        <fullName evidence="3">Uncharacterized protein</fullName>
    </submittedName>
</protein>
<evidence type="ECO:0000256" key="1">
    <source>
        <dbReference type="SAM" id="Coils"/>
    </source>
</evidence>
<feature type="coiled-coil region" evidence="1">
    <location>
        <begin position="93"/>
        <end position="155"/>
    </location>
</feature>
<dbReference type="AlphaFoldDB" id="A0A0P7XPK8"/>
<feature type="signal peptide" evidence="2">
    <location>
        <begin position="1"/>
        <end position="20"/>
    </location>
</feature>
<comment type="caution">
    <text evidence="3">The sequence shown here is derived from an EMBL/GenBank/DDBJ whole genome shotgun (WGS) entry which is preliminary data.</text>
</comment>
<gene>
    <name evidence="3" type="ORF">Z043_103339</name>
</gene>
<evidence type="ECO:0000313" key="4">
    <source>
        <dbReference type="Proteomes" id="UP000034805"/>
    </source>
</evidence>